<dbReference type="PANTHER" id="PTHR43477">
    <property type="entry name" value="DIHYDROANTICAPSIN 7-DEHYDROGENASE"/>
    <property type="match status" value="1"/>
</dbReference>
<name>A0ABZ2M6S6_9BACT</name>
<dbReference type="InterPro" id="IPR002347">
    <property type="entry name" value="SDR_fam"/>
</dbReference>
<evidence type="ECO:0000313" key="4">
    <source>
        <dbReference type="Proteomes" id="UP001370348"/>
    </source>
</evidence>
<reference evidence="3 4" key="1">
    <citation type="submission" date="2021-12" db="EMBL/GenBank/DDBJ databases">
        <title>Discovery of the Pendulisporaceae a myxobacterial family with distinct sporulation behavior and unique specialized metabolism.</title>
        <authorList>
            <person name="Garcia R."/>
            <person name="Popoff A."/>
            <person name="Bader C.D."/>
            <person name="Loehr J."/>
            <person name="Walesch S."/>
            <person name="Walt C."/>
            <person name="Boldt J."/>
            <person name="Bunk B."/>
            <person name="Haeckl F.J.F.P.J."/>
            <person name="Gunesch A.P."/>
            <person name="Birkelbach J."/>
            <person name="Nuebel U."/>
            <person name="Pietschmann T."/>
            <person name="Bach T."/>
            <person name="Mueller R."/>
        </authorList>
    </citation>
    <scope>NUCLEOTIDE SEQUENCE [LARGE SCALE GENOMIC DNA]</scope>
    <source>
        <strain evidence="3 4">MSr11954</strain>
    </source>
</reference>
<evidence type="ECO:0000313" key="3">
    <source>
        <dbReference type="EMBL" id="WXB18211.1"/>
    </source>
</evidence>
<gene>
    <name evidence="3" type="ORF">LZC94_13225</name>
</gene>
<dbReference type="EMBL" id="CP089984">
    <property type="protein sequence ID" value="WXB18211.1"/>
    <property type="molecule type" value="Genomic_DNA"/>
</dbReference>
<dbReference type="InterPro" id="IPR036291">
    <property type="entry name" value="NAD(P)-bd_dom_sf"/>
</dbReference>
<accession>A0ABZ2M6S6</accession>
<proteinExistence type="inferred from homology"/>
<dbReference type="CDD" id="cd05233">
    <property type="entry name" value="SDR_c"/>
    <property type="match status" value="1"/>
</dbReference>
<evidence type="ECO:0000256" key="1">
    <source>
        <dbReference type="ARBA" id="ARBA00006484"/>
    </source>
</evidence>
<keyword evidence="2" id="KW-0560">Oxidoreductase</keyword>
<protein>
    <submittedName>
        <fullName evidence="3">SDR family oxidoreductase</fullName>
    </submittedName>
</protein>
<dbReference type="Pfam" id="PF13561">
    <property type="entry name" value="adh_short_C2"/>
    <property type="match status" value="1"/>
</dbReference>
<keyword evidence="4" id="KW-1185">Reference proteome</keyword>
<dbReference type="PRINTS" id="PR00081">
    <property type="entry name" value="GDHRDH"/>
</dbReference>
<evidence type="ECO:0000256" key="2">
    <source>
        <dbReference type="ARBA" id="ARBA00023002"/>
    </source>
</evidence>
<dbReference type="RefSeq" id="WP_394827853.1">
    <property type="nucleotide sequence ID" value="NZ_CP089984.1"/>
</dbReference>
<dbReference type="Gene3D" id="3.40.50.720">
    <property type="entry name" value="NAD(P)-binding Rossmann-like Domain"/>
    <property type="match status" value="1"/>
</dbReference>
<sequence length="237" mass="24771">MLNGKRVVLLGGTSGIGFAAAEAVQRRGAQVVVVSRRREKVDAAVARLGPGAEGHAADLAVEDDVRDTFERIGAFDHLVYTAGEPLQIGPLEALRLADARRFFEIRFWGAYAAAKYGARGVRPGGSIVFTSGIASRRPWPGWSTAASICGAMESLTRALAVELAPVRVNAICAGVVNTELWSGATSEARAGLVRMAASLPARRIGQPADLGEAYAHLMANGYVTGAIVTIDGGAMLV</sequence>
<comment type="similarity">
    <text evidence="1">Belongs to the short-chain dehydrogenases/reductases (SDR) family.</text>
</comment>
<dbReference type="InterPro" id="IPR051122">
    <property type="entry name" value="SDR_DHRS6-like"/>
</dbReference>
<dbReference type="SUPFAM" id="SSF51735">
    <property type="entry name" value="NAD(P)-binding Rossmann-fold domains"/>
    <property type="match status" value="1"/>
</dbReference>
<organism evidence="3 4">
    <name type="scientific">Pendulispora albinea</name>
    <dbReference type="NCBI Taxonomy" id="2741071"/>
    <lineage>
        <taxon>Bacteria</taxon>
        <taxon>Pseudomonadati</taxon>
        <taxon>Myxococcota</taxon>
        <taxon>Myxococcia</taxon>
        <taxon>Myxococcales</taxon>
        <taxon>Sorangiineae</taxon>
        <taxon>Pendulisporaceae</taxon>
        <taxon>Pendulispora</taxon>
    </lineage>
</organism>
<dbReference type="PANTHER" id="PTHR43477:SF1">
    <property type="entry name" value="DIHYDROANTICAPSIN 7-DEHYDROGENASE"/>
    <property type="match status" value="1"/>
</dbReference>
<dbReference type="Proteomes" id="UP001370348">
    <property type="component" value="Chromosome"/>
</dbReference>